<organism evidence="1 2">
    <name type="scientific">Duganella aquatilis</name>
    <dbReference type="NCBI Taxonomy" id="2666082"/>
    <lineage>
        <taxon>Bacteria</taxon>
        <taxon>Pseudomonadati</taxon>
        <taxon>Pseudomonadota</taxon>
        <taxon>Betaproteobacteria</taxon>
        <taxon>Burkholderiales</taxon>
        <taxon>Oxalobacteraceae</taxon>
        <taxon>Telluria group</taxon>
        <taxon>Duganella</taxon>
    </lineage>
</organism>
<dbReference type="InterPro" id="IPR050682">
    <property type="entry name" value="ModA/WtpA"/>
</dbReference>
<sequence length="293" mass="30327">MRLCRRRHLHVRQSATGVSARSHYKRFTADVPQNTGPSAFYRSLIMTHRILAASALLLAACGGVQAADITVFGTVAAKSALEQIAPAFEAASGHKVTLHIATTGELKSDIEKGARFDVAFLTAAALDDLAKQGKLDAAGKVAVARSGVGVTVARTAPKPAIGNADDFKRTLLAAKSITYSAQGATGPTMKKIFEQFGITEAMGAKTVIISKITAPQAVAAGQAEMGFTQISEILDSPEAQLAGPLPAEVQVYSTFSAAPSATAGDRAAAQAFVNALAQPAAKAILKARGLEPM</sequence>
<gene>
    <name evidence="1" type="ORF">GJ698_13025</name>
</gene>
<dbReference type="SUPFAM" id="SSF53850">
    <property type="entry name" value="Periplasmic binding protein-like II"/>
    <property type="match status" value="1"/>
</dbReference>
<evidence type="ECO:0000313" key="1">
    <source>
        <dbReference type="EMBL" id="MRW85004.1"/>
    </source>
</evidence>
<dbReference type="GO" id="GO:0030973">
    <property type="term" value="F:molybdate ion binding"/>
    <property type="evidence" value="ECO:0007669"/>
    <property type="project" value="TreeGrafter"/>
</dbReference>
<dbReference type="AlphaFoldDB" id="A0A844DCC2"/>
<dbReference type="Gene3D" id="3.40.190.10">
    <property type="entry name" value="Periplasmic binding protein-like II"/>
    <property type="match status" value="2"/>
</dbReference>
<keyword evidence="2" id="KW-1185">Reference proteome</keyword>
<evidence type="ECO:0000313" key="2">
    <source>
        <dbReference type="Proteomes" id="UP000439986"/>
    </source>
</evidence>
<protein>
    <submittedName>
        <fullName evidence="1">Extracellular solute-binding protein</fullName>
    </submittedName>
</protein>
<name>A0A844DCC2_9BURK</name>
<accession>A0A844DCC2</accession>
<dbReference type="Pfam" id="PF13531">
    <property type="entry name" value="SBP_bac_11"/>
    <property type="match status" value="1"/>
</dbReference>
<comment type="caution">
    <text evidence="1">The sequence shown here is derived from an EMBL/GenBank/DDBJ whole genome shotgun (WGS) entry which is preliminary data.</text>
</comment>
<dbReference type="PANTHER" id="PTHR30632">
    <property type="entry name" value="MOLYBDATE-BINDING PERIPLASMIC PROTEIN"/>
    <property type="match status" value="1"/>
</dbReference>
<dbReference type="Proteomes" id="UP000439986">
    <property type="component" value="Unassembled WGS sequence"/>
</dbReference>
<dbReference type="EMBL" id="WKJL01000008">
    <property type="protein sequence ID" value="MRW85004.1"/>
    <property type="molecule type" value="Genomic_DNA"/>
</dbReference>
<reference evidence="1 2" key="1">
    <citation type="submission" date="2019-11" db="EMBL/GenBank/DDBJ databases">
        <title>Novel species isolated from a subtropical stream in China.</title>
        <authorList>
            <person name="Lu H."/>
        </authorList>
    </citation>
    <scope>NUCLEOTIDE SEQUENCE [LARGE SCALE GENOMIC DNA]</scope>
    <source>
        <strain evidence="1 2">FT26W</strain>
    </source>
</reference>
<dbReference type="GO" id="GO:0015689">
    <property type="term" value="P:molybdate ion transport"/>
    <property type="evidence" value="ECO:0007669"/>
    <property type="project" value="TreeGrafter"/>
</dbReference>
<dbReference type="PANTHER" id="PTHR30632:SF11">
    <property type="entry name" value="BLR4797 PROTEIN"/>
    <property type="match status" value="1"/>
</dbReference>
<proteinExistence type="predicted"/>